<evidence type="ECO:0000256" key="2">
    <source>
        <dbReference type="ARBA" id="ARBA00022679"/>
    </source>
</evidence>
<dbReference type="InterPro" id="IPR024688">
    <property type="entry name" value="Mac_dom"/>
</dbReference>
<dbReference type="EMBL" id="SOML01000006">
    <property type="protein sequence ID" value="TFD96119.1"/>
    <property type="molecule type" value="Genomic_DNA"/>
</dbReference>
<name>A0A4Y8L084_9BACT</name>
<evidence type="ECO:0000313" key="7">
    <source>
        <dbReference type="EMBL" id="TFD96119.1"/>
    </source>
</evidence>
<evidence type="ECO:0000256" key="5">
    <source>
        <dbReference type="RuleBase" id="RU367021"/>
    </source>
</evidence>
<sequence length="190" mass="21042">MTEKEKMQAGMLYYVFDEQLTMEREDAKMKTYEYNLTRPTELNKRKEILKTLLGSMGEQIHIEPSFKCDYGYNIHVGENFYANFDCVMLDVCPIEIGDNCLIAPGVHIYTAEHPLEVNSRIAGDEFGRPVKIGNNVWIGGRSVINPGVTIGDNVVIASGSVVVKDVPDNAVVGGVPAKLIKMCPNKDSLA</sequence>
<dbReference type="PANTHER" id="PTHR43017">
    <property type="entry name" value="GALACTOSIDE O-ACETYLTRANSFERASE"/>
    <property type="match status" value="1"/>
</dbReference>
<gene>
    <name evidence="7" type="ORF">E2605_11035</name>
</gene>
<dbReference type="PANTHER" id="PTHR43017:SF1">
    <property type="entry name" value="ACETYLTRANSFERASE YJL218W-RELATED"/>
    <property type="match status" value="1"/>
</dbReference>
<dbReference type="Proteomes" id="UP000297861">
    <property type="component" value="Unassembled WGS sequence"/>
</dbReference>
<keyword evidence="2 5" id="KW-0808">Transferase</keyword>
<reference evidence="7 8" key="1">
    <citation type="submission" date="2019-03" db="EMBL/GenBank/DDBJ databases">
        <title>San Antonio Military Medical Center submission to MRSN (WRAIR), pending publication.</title>
        <authorList>
            <person name="Blyth D.M."/>
            <person name="Mccarthy S.L."/>
            <person name="Schall S.E."/>
            <person name="Stam J.A."/>
            <person name="Ong A.C."/>
            <person name="Mcgann P.T."/>
        </authorList>
    </citation>
    <scope>NUCLEOTIDE SEQUENCE [LARGE SCALE GENOMIC DNA]</scope>
    <source>
        <strain evidence="7 8">MRSN571793</strain>
    </source>
</reference>
<dbReference type="GO" id="GO:0008870">
    <property type="term" value="F:galactoside O-acetyltransferase activity"/>
    <property type="evidence" value="ECO:0007669"/>
    <property type="project" value="TreeGrafter"/>
</dbReference>
<dbReference type="FunFam" id="2.160.10.10:FF:000008">
    <property type="entry name" value="Maltose O-acetyltransferase"/>
    <property type="match status" value="1"/>
</dbReference>
<keyword evidence="3" id="KW-0677">Repeat</keyword>
<feature type="domain" description="Maltose/galactoside acetyltransferase" evidence="6">
    <location>
        <begin position="4"/>
        <end position="58"/>
    </location>
</feature>
<comment type="caution">
    <text evidence="7">The sequence shown here is derived from an EMBL/GenBank/DDBJ whole genome shotgun (WGS) entry which is preliminary data.</text>
</comment>
<dbReference type="EC" id="2.3.1.-" evidence="5"/>
<evidence type="ECO:0000256" key="3">
    <source>
        <dbReference type="ARBA" id="ARBA00022737"/>
    </source>
</evidence>
<comment type="similarity">
    <text evidence="1 5">Belongs to the transferase hexapeptide repeat family.</text>
</comment>
<dbReference type="InterPro" id="IPR001451">
    <property type="entry name" value="Hexapep"/>
</dbReference>
<evidence type="ECO:0000256" key="1">
    <source>
        <dbReference type="ARBA" id="ARBA00007274"/>
    </source>
</evidence>
<dbReference type="Pfam" id="PF00132">
    <property type="entry name" value="Hexapep"/>
    <property type="match status" value="1"/>
</dbReference>
<protein>
    <recommendedName>
        <fullName evidence="5">Acetyltransferase</fullName>
        <ecNumber evidence="5">2.3.1.-</ecNumber>
    </recommendedName>
</protein>
<evidence type="ECO:0000256" key="4">
    <source>
        <dbReference type="ARBA" id="ARBA00023315"/>
    </source>
</evidence>
<evidence type="ECO:0000259" key="6">
    <source>
        <dbReference type="SMART" id="SM01266"/>
    </source>
</evidence>
<dbReference type="SUPFAM" id="SSF51161">
    <property type="entry name" value="Trimeric LpxA-like enzymes"/>
    <property type="match status" value="1"/>
</dbReference>
<dbReference type="InterPro" id="IPR011004">
    <property type="entry name" value="Trimer_LpxA-like_sf"/>
</dbReference>
<dbReference type="SMART" id="SM01266">
    <property type="entry name" value="Mac"/>
    <property type="match status" value="1"/>
</dbReference>
<dbReference type="InterPro" id="IPR018357">
    <property type="entry name" value="Hexapep_transf_CS"/>
</dbReference>
<dbReference type="RefSeq" id="WP_134436475.1">
    <property type="nucleotide sequence ID" value="NZ_SOML01000006.1"/>
</dbReference>
<evidence type="ECO:0000313" key="8">
    <source>
        <dbReference type="Proteomes" id="UP000297861"/>
    </source>
</evidence>
<dbReference type="PROSITE" id="PS00101">
    <property type="entry name" value="HEXAPEP_TRANSFERASES"/>
    <property type="match status" value="1"/>
</dbReference>
<keyword evidence="4 5" id="KW-0012">Acyltransferase</keyword>
<dbReference type="Pfam" id="PF14602">
    <property type="entry name" value="Hexapep_2"/>
    <property type="match status" value="1"/>
</dbReference>
<accession>A0A4Y8L084</accession>
<dbReference type="Gene3D" id="2.160.10.10">
    <property type="entry name" value="Hexapeptide repeat proteins"/>
    <property type="match status" value="1"/>
</dbReference>
<dbReference type="OrthoDB" id="9812571at2"/>
<proteinExistence type="inferred from homology"/>
<keyword evidence="8" id="KW-1185">Reference proteome</keyword>
<dbReference type="AlphaFoldDB" id="A0A4Y8L084"/>
<organism evidence="7 8">
    <name type="scientific">Dysgonomonas capnocytophagoides</name>
    <dbReference type="NCBI Taxonomy" id="45254"/>
    <lineage>
        <taxon>Bacteria</taxon>
        <taxon>Pseudomonadati</taxon>
        <taxon>Bacteroidota</taxon>
        <taxon>Bacteroidia</taxon>
        <taxon>Bacteroidales</taxon>
        <taxon>Dysgonomonadaceae</taxon>
        <taxon>Dysgonomonas</taxon>
    </lineage>
</organism>
<dbReference type="InterPro" id="IPR039369">
    <property type="entry name" value="LacA-like"/>
</dbReference>
<dbReference type="CDD" id="cd03357">
    <property type="entry name" value="LbH_MAT_GAT"/>
    <property type="match status" value="1"/>
</dbReference>
<dbReference type="STRING" id="1121485.GCA_000426485_00546"/>
<dbReference type="Pfam" id="PF12464">
    <property type="entry name" value="Mac"/>
    <property type="match status" value="1"/>
</dbReference>